<evidence type="ECO:0000256" key="2">
    <source>
        <dbReference type="ARBA" id="ARBA00010157"/>
    </source>
</evidence>
<feature type="transmembrane region" description="Helical" evidence="7">
    <location>
        <begin position="454"/>
        <end position="481"/>
    </location>
</feature>
<dbReference type="EMBL" id="PRLP01000032">
    <property type="protein sequence ID" value="PPC77513.1"/>
    <property type="molecule type" value="Genomic_DNA"/>
</dbReference>
<keyword evidence="3" id="KW-1003">Cell membrane</keyword>
<dbReference type="InterPro" id="IPR050545">
    <property type="entry name" value="Mycobact_MmpL"/>
</dbReference>
<comment type="subcellular location">
    <subcellularLocation>
        <location evidence="1">Cell membrane</location>
        <topology evidence="1">Multi-pass membrane protein</topology>
    </subcellularLocation>
</comment>
<evidence type="ECO:0000256" key="1">
    <source>
        <dbReference type="ARBA" id="ARBA00004651"/>
    </source>
</evidence>
<dbReference type="Gene3D" id="1.20.1640.10">
    <property type="entry name" value="Multidrug efflux transporter AcrB transmembrane domain"/>
    <property type="match status" value="2"/>
</dbReference>
<keyword evidence="6 7" id="KW-0472">Membrane</keyword>
<keyword evidence="5 7" id="KW-1133">Transmembrane helix</keyword>
<dbReference type="Proteomes" id="UP000238196">
    <property type="component" value="Unassembled WGS sequence"/>
</dbReference>
<evidence type="ECO:0000256" key="5">
    <source>
        <dbReference type="ARBA" id="ARBA00022989"/>
    </source>
</evidence>
<dbReference type="InterPro" id="IPR000731">
    <property type="entry name" value="SSD"/>
</dbReference>
<dbReference type="PANTHER" id="PTHR33406">
    <property type="entry name" value="MEMBRANE PROTEIN MJ1562-RELATED"/>
    <property type="match status" value="1"/>
</dbReference>
<name>A0A2S5KS19_9PROT</name>
<feature type="transmembrane region" description="Helical" evidence="7">
    <location>
        <begin position="743"/>
        <end position="765"/>
    </location>
</feature>
<sequence>MDGALPDIVGCAYRTRHTVQYRSHRANRQSAEQQPASGTARLTLRQPLTLHHRGSPTCVGPLTRKPAMQLIQGYLRLLERRYKLLIALVLLITLGFAYVASGLQTNATPYFLDQSHPSRQADQFLKSHFSGSGENLMIATRTEQASIYNADSLEDLHKLTLALEQLTLTDTTDVSRLQQLVQRLPAHDRSGLEFASPLQPRQIDQIRTLQQRLQQVGILDKADLRWLQEMQTRIHPVTKVRSLVRIESITANGDELDIHPLMFRVPADEAGRSKLAAEAQANGLLRDVMISRSPQAVNTLVELSIPQDDAPAMRRMYDATAALIEQLQLRDHYAIGGPPAIFAQTSATMEQDSNRFFPLILLVVMVVLGLLFRSPRSVFIPIGVAFLSVIWTLGSMVLLGFQQNIVSTMLPVFLIAIGVSDSVHFIAAYRHSSGGTTDASLDRQSLKAQRLGKVLNHLTVPMLLTSLTTIGGFLSLCWTPIHFIAQFGAFVALGVAYAFIITLTLLPGLYLWLPAARQAEQARPSPLMQRLIGLTQQLVTRHTRALSIGVIAVLILCGLGIQRLQIDNEMIGYFSSHSRVYQDNSEFKRDFGGAATLEFVLRAPQPGYFKQSQHVTGLEQVQQQLLNHPKVGAVYALPNFMKLMNKAMHGDDPQQYHLPAASNDLYAQYLFLYENSNGNEIFNVVDSSYQLARIIVFVKTDQTSAMADIVQRITPVIHQQLPEVEIIPAGFGEVLIATRDEIIYTQITSLLLSFAVVTALLLALFRSVRYALIGVIPLVGVVAGNFALLGWSGQYLDVGTAIVAPIAIGIGVDYAIYFLNHCRQHPGSNREAVADAIRQQFAPILFNTLVLGCGFLVLTFSSHQALINLGWLVSSTMLLSALFTFLVLPLCVLFGRKPPAPQVADLPGVIPLRINGYPSELPE</sequence>
<evidence type="ECO:0000256" key="4">
    <source>
        <dbReference type="ARBA" id="ARBA00022692"/>
    </source>
</evidence>
<feature type="domain" description="SSD" evidence="8">
    <location>
        <begin position="386"/>
        <end position="512"/>
    </location>
</feature>
<evidence type="ECO:0000259" key="8">
    <source>
        <dbReference type="PROSITE" id="PS50156"/>
    </source>
</evidence>
<feature type="transmembrane region" description="Helical" evidence="7">
    <location>
        <begin position="841"/>
        <end position="863"/>
    </location>
</feature>
<dbReference type="GO" id="GO:0005886">
    <property type="term" value="C:plasma membrane"/>
    <property type="evidence" value="ECO:0007669"/>
    <property type="project" value="UniProtKB-SubCell"/>
</dbReference>
<accession>A0A2S5KS19</accession>
<comment type="caution">
    <text evidence="9">The sequence shown here is derived from an EMBL/GenBank/DDBJ whole genome shotgun (WGS) entry which is preliminary data.</text>
</comment>
<feature type="transmembrane region" description="Helical" evidence="7">
    <location>
        <begin position="545"/>
        <end position="561"/>
    </location>
</feature>
<dbReference type="InterPro" id="IPR004869">
    <property type="entry name" value="MMPL_dom"/>
</dbReference>
<evidence type="ECO:0000313" key="9">
    <source>
        <dbReference type="EMBL" id="PPC77513.1"/>
    </source>
</evidence>
<proteinExistence type="inferred from homology"/>
<evidence type="ECO:0000256" key="7">
    <source>
        <dbReference type="SAM" id="Phobius"/>
    </source>
</evidence>
<evidence type="ECO:0000256" key="6">
    <source>
        <dbReference type="ARBA" id="ARBA00023136"/>
    </source>
</evidence>
<dbReference type="PANTHER" id="PTHR33406:SF6">
    <property type="entry name" value="MEMBRANE PROTEIN YDGH-RELATED"/>
    <property type="match status" value="1"/>
</dbReference>
<feature type="transmembrane region" description="Helical" evidence="7">
    <location>
        <begin position="405"/>
        <end position="427"/>
    </location>
</feature>
<feature type="transmembrane region" description="Helical" evidence="7">
    <location>
        <begin position="798"/>
        <end position="820"/>
    </location>
</feature>
<dbReference type="Pfam" id="PF03176">
    <property type="entry name" value="MMPL"/>
    <property type="match status" value="2"/>
</dbReference>
<comment type="similarity">
    <text evidence="2">Belongs to the resistance-nodulation-cell division (RND) (TC 2.A.6) family. MmpL subfamily.</text>
</comment>
<protein>
    <recommendedName>
        <fullName evidence="8">SSD domain-containing protein</fullName>
    </recommendedName>
</protein>
<feature type="transmembrane region" description="Helical" evidence="7">
    <location>
        <begin position="772"/>
        <end position="792"/>
    </location>
</feature>
<reference evidence="9 10" key="1">
    <citation type="submission" date="2018-02" db="EMBL/GenBank/DDBJ databases">
        <title>novel marine gammaproteobacteria from coastal saline agro ecosystem.</title>
        <authorList>
            <person name="Krishnan R."/>
            <person name="Ramesh Kumar N."/>
        </authorList>
    </citation>
    <scope>NUCLEOTIDE SEQUENCE [LARGE SCALE GENOMIC DNA]</scope>
    <source>
        <strain evidence="9 10">228</strain>
    </source>
</reference>
<keyword evidence="4 7" id="KW-0812">Transmembrane</keyword>
<dbReference type="PROSITE" id="PS50156">
    <property type="entry name" value="SSD"/>
    <property type="match status" value="1"/>
</dbReference>
<gene>
    <name evidence="9" type="ORF">C4K68_09945</name>
</gene>
<feature type="transmembrane region" description="Helical" evidence="7">
    <location>
        <begin position="84"/>
        <end position="103"/>
    </location>
</feature>
<feature type="transmembrane region" description="Helical" evidence="7">
    <location>
        <begin position="487"/>
        <end position="513"/>
    </location>
</feature>
<dbReference type="AlphaFoldDB" id="A0A2S5KS19"/>
<evidence type="ECO:0000313" key="10">
    <source>
        <dbReference type="Proteomes" id="UP000238196"/>
    </source>
</evidence>
<feature type="transmembrane region" description="Helical" evidence="7">
    <location>
        <begin position="356"/>
        <end position="372"/>
    </location>
</feature>
<evidence type="ECO:0000256" key="3">
    <source>
        <dbReference type="ARBA" id="ARBA00022475"/>
    </source>
</evidence>
<dbReference type="OrthoDB" id="9794724at2"/>
<feature type="transmembrane region" description="Helical" evidence="7">
    <location>
        <begin position="869"/>
        <end position="894"/>
    </location>
</feature>
<feature type="transmembrane region" description="Helical" evidence="7">
    <location>
        <begin position="379"/>
        <end position="399"/>
    </location>
</feature>
<organism evidence="9 10">
    <name type="scientific">Proteobacteria bacterium 228</name>
    <dbReference type="NCBI Taxonomy" id="2083153"/>
    <lineage>
        <taxon>Bacteria</taxon>
        <taxon>Pseudomonadati</taxon>
        <taxon>Pseudomonadota</taxon>
    </lineage>
</organism>
<dbReference type="SUPFAM" id="SSF82866">
    <property type="entry name" value="Multidrug efflux transporter AcrB transmembrane domain"/>
    <property type="match status" value="2"/>
</dbReference>